<evidence type="ECO:0000259" key="1">
    <source>
        <dbReference type="Pfam" id="PF09133"/>
    </source>
</evidence>
<evidence type="ECO:0000313" key="3">
    <source>
        <dbReference type="EnsemblMetazoa" id="NP_001156681.1"/>
    </source>
</evidence>
<gene>
    <name evidence="3" type="primary">100302464</name>
</gene>
<reference evidence="3" key="3">
    <citation type="submission" date="2022-06" db="UniProtKB">
        <authorList>
            <consortium name="EnsemblMetazoa"/>
        </authorList>
    </citation>
    <scope>IDENTIFICATION</scope>
</reference>
<sequence length="144" mass="16302">MFIVENNQGSFEEHTIKKNSTNVPDCCGFKINIGNNNGALYSADKLGLLKKEDIMCLKSWTIIKGKTSGLFKIRGKLCDKKNSITGKMHDAGFIKKTIKKDLIQTTNGKYYLITPPAKPKNELNKKFYTFWMKAGGFPQKFNKL</sequence>
<proteinExistence type="evidence at transcript level"/>
<dbReference type="OrthoDB" id="6616132at2759"/>
<dbReference type="Proteomes" id="UP000007819">
    <property type="component" value="Chromosome A2"/>
</dbReference>
<feature type="domain" description="SANTA" evidence="1">
    <location>
        <begin position="56"/>
        <end position="142"/>
    </location>
</feature>
<protein>
    <recommendedName>
        <fullName evidence="1">SANTA domain-containing protein</fullName>
    </recommendedName>
</protein>
<keyword evidence="4" id="KW-1185">Reference proteome</keyword>
<dbReference type="EnsemblMetazoa" id="NM_001163209.1">
    <property type="protein sequence ID" value="NP_001156681.1"/>
    <property type="gene ID" value="LOC100302464"/>
</dbReference>
<dbReference type="EMBL" id="AK342061">
    <property type="protein sequence ID" value="BAH72241.1"/>
    <property type="molecule type" value="mRNA"/>
</dbReference>
<dbReference type="InterPro" id="IPR015216">
    <property type="entry name" value="SANTA"/>
</dbReference>
<reference evidence="2" key="1">
    <citation type="submission" date="2009-06" db="EMBL/GenBank/DDBJ databases">
        <title>A full-length cDNA resource of the pea aphid, Acyrthosiphon pisum.</title>
        <authorList>
            <person name="Shigenobu S."/>
            <person name="Nakabachi A."/>
            <person name="Richards S."/>
        </authorList>
    </citation>
    <scope>NUCLEOTIDE SEQUENCE</scope>
    <source>
        <strain evidence="2">LSR1</strain>
        <tissue evidence="2">Whole body</tissue>
    </source>
</reference>
<evidence type="ECO:0000313" key="4">
    <source>
        <dbReference type="Proteomes" id="UP000007819"/>
    </source>
</evidence>
<evidence type="ECO:0000313" key="2">
    <source>
        <dbReference type="EMBL" id="BAH72241.1"/>
    </source>
</evidence>
<accession>C4WWH1</accession>
<dbReference type="KEGG" id="api:100302464"/>
<dbReference type="AlphaFoldDB" id="C4WWH1"/>
<dbReference type="Pfam" id="PF09133">
    <property type="entry name" value="SANTA"/>
    <property type="match status" value="1"/>
</dbReference>
<name>C4WWH1_ACYPI</name>
<organism evidence="2">
    <name type="scientific">Acyrthosiphon pisum</name>
    <name type="common">Pea aphid</name>
    <dbReference type="NCBI Taxonomy" id="7029"/>
    <lineage>
        <taxon>Eukaryota</taxon>
        <taxon>Metazoa</taxon>
        <taxon>Ecdysozoa</taxon>
        <taxon>Arthropoda</taxon>
        <taxon>Hexapoda</taxon>
        <taxon>Insecta</taxon>
        <taxon>Pterygota</taxon>
        <taxon>Neoptera</taxon>
        <taxon>Paraneoptera</taxon>
        <taxon>Hemiptera</taxon>
        <taxon>Sternorrhyncha</taxon>
        <taxon>Aphidomorpha</taxon>
        <taxon>Aphidoidea</taxon>
        <taxon>Aphididae</taxon>
        <taxon>Macrosiphini</taxon>
        <taxon>Acyrthosiphon</taxon>
    </lineage>
</organism>
<reference evidence="4" key="2">
    <citation type="submission" date="2010-06" db="EMBL/GenBank/DDBJ databases">
        <authorList>
            <person name="Jiang H."/>
            <person name="Abraham K."/>
            <person name="Ali S."/>
            <person name="Alsbrooks S.L."/>
            <person name="Anim B.N."/>
            <person name="Anosike U.S."/>
            <person name="Attaway T."/>
            <person name="Bandaranaike D.P."/>
            <person name="Battles P.K."/>
            <person name="Bell S.N."/>
            <person name="Bell A.V."/>
            <person name="Beltran B."/>
            <person name="Bickham C."/>
            <person name="Bustamante Y."/>
            <person name="Caleb T."/>
            <person name="Canada A."/>
            <person name="Cardenas V."/>
            <person name="Carter K."/>
            <person name="Chacko J."/>
            <person name="Chandrabose M.N."/>
            <person name="Chavez D."/>
            <person name="Chavez A."/>
            <person name="Chen L."/>
            <person name="Chu H.-S."/>
            <person name="Claassen K.J."/>
            <person name="Cockrell R."/>
            <person name="Collins M."/>
            <person name="Cooper J.A."/>
            <person name="Cree A."/>
            <person name="Curry S.M."/>
            <person name="Da Y."/>
            <person name="Dao M.D."/>
            <person name="Das B."/>
            <person name="Davila M.-L."/>
            <person name="Davy-Carroll L."/>
            <person name="Denson S."/>
            <person name="Dinh H."/>
            <person name="Ebong V.E."/>
            <person name="Edwards J.R."/>
            <person name="Egan A."/>
            <person name="El-Daye J."/>
            <person name="Escobedo L."/>
            <person name="Fernandez S."/>
            <person name="Fernando P.R."/>
            <person name="Flagg N."/>
            <person name="Forbes L.D."/>
            <person name="Fowler R.G."/>
            <person name="Fu Q."/>
            <person name="Gabisi R.A."/>
            <person name="Ganer J."/>
            <person name="Garbino Pronczuk A."/>
            <person name="Garcia R.M."/>
            <person name="Garner T."/>
            <person name="Garrett T.E."/>
            <person name="Gonzalez D.A."/>
            <person name="Hamid H."/>
            <person name="Hawkins E.S."/>
            <person name="Hirani K."/>
            <person name="Hogues M.E."/>
            <person name="Hollins B."/>
            <person name="Hsiao C.-H."/>
            <person name="Jabil R."/>
            <person name="James M.L."/>
            <person name="Jhangiani S.N."/>
            <person name="Johnson B."/>
            <person name="Johnson Q."/>
            <person name="Joshi V."/>
            <person name="Kalu J.B."/>
            <person name="Kam C."/>
            <person name="Kashfia A."/>
            <person name="Keebler J."/>
            <person name="Kisamo H."/>
            <person name="Kovar C.L."/>
            <person name="Lago L.A."/>
            <person name="Lai C.-Y."/>
            <person name="Laidlaw J."/>
            <person name="Lara F."/>
            <person name="Le T.-K."/>
            <person name="Lee S.L."/>
            <person name="Legall F.H."/>
            <person name="Lemon S.J."/>
            <person name="Lewis L.R."/>
            <person name="Li B."/>
            <person name="Liu Y."/>
            <person name="Liu Y.-S."/>
            <person name="Lopez J."/>
            <person name="Lozado R.J."/>
            <person name="Lu J."/>
            <person name="Madu R.C."/>
            <person name="Maheshwari M."/>
            <person name="Maheshwari R."/>
            <person name="Malloy K."/>
            <person name="Martinez E."/>
            <person name="Mathew T."/>
            <person name="Mercado I.C."/>
            <person name="Mercado C."/>
            <person name="Meyer B."/>
            <person name="Montgomery K."/>
            <person name="Morgan M.B."/>
            <person name="Munidasa M."/>
            <person name="Nazareth L.V."/>
            <person name="Nelson J."/>
            <person name="Ng B.M."/>
            <person name="Nguyen N.B."/>
            <person name="Nguyen P.Q."/>
            <person name="Nguyen T."/>
            <person name="Obregon M."/>
            <person name="Okwuonu G.O."/>
            <person name="Onwere C.G."/>
            <person name="Orozco G."/>
            <person name="Parra A."/>
            <person name="Patel S."/>
            <person name="Patil S."/>
            <person name="Perez A."/>
            <person name="Perez Y."/>
            <person name="Pham C."/>
            <person name="Primus E.L."/>
            <person name="Pu L.-L."/>
            <person name="Puazo M."/>
            <person name="Qin X."/>
            <person name="Quiroz J.B."/>
            <person name="Reese J."/>
            <person name="Richards S."/>
            <person name="Rives C.M."/>
            <person name="Robberts R."/>
            <person name="Ruiz S.J."/>
            <person name="Ruiz M.J."/>
            <person name="Santibanez J."/>
            <person name="Schneider B.W."/>
            <person name="Sisson I."/>
            <person name="Smith M."/>
            <person name="Sodergren E."/>
            <person name="Song X.-Z."/>
            <person name="Song B.B."/>
            <person name="Summersgill H."/>
            <person name="Thelus R."/>
            <person name="Thornton R.D."/>
            <person name="Trejos Z.Y."/>
            <person name="Usmani K."/>
            <person name="Vattathil S."/>
            <person name="Villasana D."/>
            <person name="Walker D.L."/>
            <person name="Wang S."/>
            <person name="Wang K."/>
            <person name="White C.S."/>
            <person name="Williams A.C."/>
            <person name="Williamson J."/>
            <person name="Wilson K."/>
            <person name="Woghiren I.O."/>
            <person name="Woodworth J.R."/>
            <person name="Worley K.C."/>
            <person name="Wright R.A."/>
            <person name="Wu W."/>
            <person name="Young L."/>
            <person name="Zhang L."/>
            <person name="Zhang J."/>
            <person name="Zhu Y."/>
            <person name="Muzny D.M."/>
            <person name="Weinstock G."/>
            <person name="Gibbs R.A."/>
        </authorList>
    </citation>
    <scope>NUCLEOTIDE SEQUENCE [LARGE SCALE GENOMIC DNA]</scope>
    <source>
        <strain evidence="4">LSR1</strain>
    </source>
</reference>